<dbReference type="EMBL" id="QSRK01000004">
    <property type="protein sequence ID" value="RGL16350.1"/>
    <property type="molecule type" value="Genomic_DNA"/>
</dbReference>
<evidence type="ECO:0000313" key="1">
    <source>
        <dbReference type="EMBL" id="RGL16350.1"/>
    </source>
</evidence>
<name>A0A3E4R858_BACUN</name>
<proteinExistence type="predicted"/>
<dbReference type="AlphaFoldDB" id="A0A3E4R858"/>
<organism evidence="1 2">
    <name type="scientific">Bacteroides uniformis</name>
    <dbReference type="NCBI Taxonomy" id="820"/>
    <lineage>
        <taxon>Bacteria</taxon>
        <taxon>Pseudomonadati</taxon>
        <taxon>Bacteroidota</taxon>
        <taxon>Bacteroidia</taxon>
        <taxon>Bacteroidales</taxon>
        <taxon>Bacteroidaceae</taxon>
        <taxon>Bacteroides</taxon>
    </lineage>
</organism>
<protein>
    <submittedName>
        <fullName evidence="1">DUF3987 domain-containing protein</fullName>
    </submittedName>
</protein>
<evidence type="ECO:0000313" key="2">
    <source>
        <dbReference type="Proteomes" id="UP000260795"/>
    </source>
</evidence>
<dbReference type="Pfam" id="PF13148">
    <property type="entry name" value="DUF3987"/>
    <property type="match status" value="1"/>
</dbReference>
<gene>
    <name evidence="1" type="ORF">DXC80_04065</name>
</gene>
<sequence>MDALEICNKLRSEASGVATSGIPLDVFPQKMQQMILDLARTENYSIEFTATSLISAMAAAVGNSCYIRIKGNWITSPILYVILVGRPGVGKTPPLSFAYKPLHDIDTEEHHKFKALKNEYAAIVERNKGKKRTEWESLPPVPVLHKNIMNDFTPEILMRNHDANLRGVAVVVDEIMGLFNTINRYNNSSFVQQMLSAHNGLPVDVSRCNLDCPLRIDYPCIQIVGTIQTGIVHELYDMGFKKNGFLDRFLITCPKGLKIAPWVKVPKQDAAIIERPFRVWKEIIDKAVALPFTEGIFNVLDFSDEAIDIFYDWQNEDIERQNAITDEKMIDSRAAKVPLNTARLALIFQLFRWACDESHKDFVDAESVNAAIRMSNYFEKSYKRMDDLVLTEATDPVKKQVLDSLGNKFVTAEAVKAGADFGFARRTVMYMLKDFCQRNFIIKDKQGNYEKVQK</sequence>
<dbReference type="InterPro" id="IPR025048">
    <property type="entry name" value="DUF3987"/>
</dbReference>
<accession>A0A3E4R858</accession>
<comment type="caution">
    <text evidence="1">The sequence shown here is derived from an EMBL/GenBank/DDBJ whole genome shotgun (WGS) entry which is preliminary data.</text>
</comment>
<dbReference type="RefSeq" id="WP_117680739.1">
    <property type="nucleotide sequence ID" value="NZ_QSRK01000004.1"/>
</dbReference>
<dbReference type="Proteomes" id="UP000260795">
    <property type="component" value="Unassembled WGS sequence"/>
</dbReference>
<reference evidence="1 2" key="1">
    <citation type="submission" date="2018-08" db="EMBL/GenBank/DDBJ databases">
        <title>A genome reference for cultivated species of the human gut microbiota.</title>
        <authorList>
            <person name="Zou Y."/>
            <person name="Xue W."/>
            <person name="Luo G."/>
        </authorList>
    </citation>
    <scope>NUCLEOTIDE SEQUENCE [LARGE SCALE GENOMIC DNA]</scope>
    <source>
        <strain evidence="1 2">TF08-13</strain>
    </source>
</reference>